<organism evidence="6 7">
    <name type="scientific">Pan troglodytes</name>
    <name type="common">Chimpanzee</name>
    <dbReference type="NCBI Taxonomy" id="9598"/>
    <lineage>
        <taxon>Eukaryota</taxon>
        <taxon>Metazoa</taxon>
        <taxon>Chordata</taxon>
        <taxon>Craniata</taxon>
        <taxon>Vertebrata</taxon>
        <taxon>Euteleostomi</taxon>
        <taxon>Mammalia</taxon>
        <taxon>Eutheria</taxon>
        <taxon>Euarchontoglires</taxon>
        <taxon>Primates</taxon>
        <taxon>Haplorrhini</taxon>
        <taxon>Catarrhini</taxon>
        <taxon>Hominidae</taxon>
        <taxon>Pan</taxon>
    </lineage>
</organism>
<evidence type="ECO:0000256" key="3">
    <source>
        <dbReference type="ARBA" id="ARBA00022574"/>
    </source>
</evidence>
<evidence type="ECO:0000256" key="4">
    <source>
        <dbReference type="ARBA" id="ARBA00022694"/>
    </source>
</evidence>
<keyword evidence="2" id="KW-0963">Cytoplasm</keyword>
<dbReference type="GO" id="GO:0005737">
    <property type="term" value="C:cytoplasm"/>
    <property type="evidence" value="ECO:0007669"/>
    <property type="project" value="UniProtKB-SubCell"/>
</dbReference>
<sequence length="99" mass="11408">MALCLCLGEGPDVLVYSLDFGGHLRMIKRVQNLLGHYLIHGFRVRPEPNGDLDLEAMVAVFGSKGLRVVKISWGQGHFRELWRSGLWNMSDWIWDARWL</sequence>
<keyword evidence="4" id="KW-0819">tRNA processing</keyword>
<dbReference type="AlphaFoldDB" id="A0A2J8P9Q0"/>
<comment type="subcellular location">
    <subcellularLocation>
        <location evidence="1">Cytoplasm</location>
    </subcellularLocation>
</comment>
<dbReference type="PANTHER" id="PTHR14344">
    <property type="entry name" value="WD REPEAT PROTEIN"/>
    <property type="match status" value="1"/>
</dbReference>
<keyword evidence="3" id="KW-0853">WD repeat</keyword>
<comment type="caution">
    <text evidence="6">The sequence shown here is derived from an EMBL/GenBank/DDBJ whole genome shotgun (WGS) entry which is preliminary data.</text>
</comment>
<dbReference type="InterPro" id="IPR051973">
    <property type="entry name" value="tRNA_Anticodon_Mtase-Reg"/>
</dbReference>
<dbReference type="GO" id="GO:0008033">
    <property type="term" value="P:tRNA processing"/>
    <property type="evidence" value="ECO:0007669"/>
    <property type="project" value="UniProtKB-KW"/>
</dbReference>
<evidence type="ECO:0000256" key="1">
    <source>
        <dbReference type="ARBA" id="ARBA00004496"/>
    </source>
</evidence>
<evidence type="ECO:0000313" key="7">
    <source>
        <dbReference type="Proteomes" id="UP000236370"/>
    </source>
</evidence>
<feature type="non-terminal residue" evidence="6">
    <location>
        <position position="99"/>
    </location>
</feature>
<protein>
    <submittedName>
        <fullName evidence="6">WDR6 isoform 21</fullName>
    </submittedName>
</protein>
<reference evidence="6 7" key="1">
    <citation type="submission" date="2017-12" db="EMBL/GenBank/DDBJ databases">
        <title>High-resolution comparative analysis of great ape genomes.</title>
        <authorList>
            <person name="Pollen A."/>
            <person name="Hastie A."/>
            <person name="Hormozdiari F."/>
            <person name="Dougherty M."/>
            <person name="Liu R."/>
            <person name="Chaisson M."/>
            <person name="Hoppe E."/>
            <person name="Hill C."/>
            <person name="Pang A."/>
            <person name="Hillier L."/>
            <person name="Baker C."/>
            <person name="Armstrong J."/>
            <person name="Shendure J."/>
            <person name="Paten B."/>
            <person name="Wilson R."/>
            <person name="Chao H."/>
            <person name="Schneider V."/>
            <person name="Ventura M."/>
            <person name="Kronenberg Z."/>
            <person name="Murali S."/>
            <person name="Gordon D."/>
            <person name="Cantsilieris S."/>
            <person name="Munson K."/>
            <person name="Nelson B."/>
            <person name="Raja A."/>
            <person name="Underwood J."/>
            <person name="Diekhans M."/>
            <person name="Fiddes I."/>
            <person name="Haussler D."/>
            <person name="Eichler E."/>
        </authorList>
    </citation>
    <scope>NUCLEOTIDE SEQUENCE [LARGE SCALE GENOMIC DNA]</scope>
    <source>
        <strain evidence="6">Yerkes chimp pedigree #C0471</strain>
    </source>
</reference>
<keyword evidence="5" id="KW-0677">Repeat</keyword>
<accession>A0A2J8P9Q0</accession>
<evidence type="ECO:0000256" key="5">
    <source>
        <dbReference type="ARBA" id="ARBA00022737"/>
    </source>
</evidence>
<evidence type="ECO:0000313" key="6">
    <source>
        <dbReference type="EMBL" id="PNI80734.1"/>
    </source>
</evidence>
<proteinExistence type="predicted"/>
<evidence type="ECO:0000256" key="2">
    <source>
        <dbReference type="ARBA" id="ARBA00022490"/>
    </source>
</evidence>
<dbReference type="PANTHER" id="PTHR14344:SF3">
    <property type="entry name" value="WD REPEAT-CONTAINING PROTEIN 6"/>
    <property type="match status" value="1"/>
</dbReference>
<dbReference type="Proteomes" id="UP000236370">
    <property type="component" value="Unassembled WGS sequence"/>
</dbReference>
<dbReference type="EMBL" id="NBAG03000218">
    <property type="protein sequence ID" value="PNI80734.1"/>
    <property type="molecule type" value="Genomic_DNA"/>
</dbReference>
<gene>
    <name evidence="6" type="ORF">CK820_G0005130</name>
</gene>
<name>A0A2J8P9Q0_PANTR</name>